<dbReference type="AlphaFoldDB" id="A0A8S1T9S1"/>
<reference evidence="1" key="1">
    <citation type="submission" date="2021-01" db="EMBL/GenBank/DDBJ databases">
        <authorList>
            <consortium name="Genoscope - CEA"/>
            <person name="William W."/>
        </authorList>
    </citation>
    <scope>NUCLEOTIDE SEQUENCE</scope>
</reference>
<gene>
    <name evidence="1" type="ORF">POCTA_138.1.T0230120</name>
</gene>
<dbReference type="OMA" id="RSFHYEA"/>
<name>A0A8S1T9S1_PAROT</name>
<evidence type="ECO:0000313" key="1">
    <source>
        <dbReference type="EMBL" id="CAD8150015.1"/>
    </source>
</evidence>
<keyword evidence="2" id="KW-1185">Reference proteome</keyword>
<sequence>MHEYWNCQGFQDRNPSSFDQQGNQFIQLIITNLSLVLDHFNEQRFLNVLPPLAEITVRSFHYEARKLAQSSDELQEYITQYMVVNGTAVKLNDAFQQQEKKRSAQLLLQIVDMAKGTISEWQSFRHQQIDTNIFQEKVDLLCRNFQLEQHENCCNACQLI</sequence>
<proteinExistence type="predicted"/>
<protein>
    <submittedName>
        <fullName evidence="1">Uncharacterized protein</fullName>
    </submittedName>
</protein>
<dbReference type="EMBL" id="CAJJDP010000023">
    <property type="protein sequence ID" value="CAD8150015.1"/>
    <property type="molecule type" value="Genomic_DNA"/>
</dbReference>
<evidence type="ECO:0000313" key="2">
    <source>
        <dbReference type="Proteomes" id="UP000683925"/>
    </source>
</evidence>
<comment type="caution">
    <text evidence="1">The sequence shown here is derived from an EMBL/GenBank/DDBJ whole genome shotgun (WGS) entry which is preliminary data.</text>
</comment>
<organism evidence="1 2">
    <name type="scientific">Paramecium octaurelia</name>
    <dbReference type="NCBI Taxonomy" id="43137"/>
    <lineage>
        <taxon>Eukaryota</taxon>
        <taxon>Sar</taxon>
        <taxon>Alveolata</taxon>
        <taxon>Ciliophora</taxon>
        <taxon>Intramacronucleata</taxon>
        <taxon>Oligohymenophorea</taxon>
        <taxon>Peniculida</taxon>
        <taxon>Parameciidae</taxon>
        <taxon>Paramecium</taxon>
    </lineage>
</organism>
<accession>A0A8S1T9S1</accession>
<dbReference type="OrthoDB" id="288133at2759"/>
<dbReference type="Proteomes" id="UP000683925">
    <property type="component" value="Unassembled WGS sequence"/>
</dbReference>